<gene>
    <name evidence="2" type="ORF">E6A44_002870</name>
</gene>
<dbReference type="Proteomes" id="UP001517247">
    <property type="component" value="Unassembled WGS sequence"/>
</dbReference>
<reference evidence="2 3" key="1">
    <citation type="submission" date="2024-12" db="EMBL/GenBank/DDBJ databases">
        <authorList>
            <person name="Hu S."/>
        </authorList>
    </citation>
    <scope>NUCLEOTIDE SEQUENCE [LARGE SCALE GENOMIC DNA]</scope>
    <source>
        <strain evidence="2 3">THG-T11</strain>
    </source>
</reference>
<feature type="region of interest" description="Disordered" evidence="1">
    <location>
        <begin position="71"/>
        <end position="94"/>
    </location>
</feature>
<name>A0ABW9J324_9SPHI</name>
<dbReference type="EMBL" id="SSHJ02000001">
    <property type="protein sequence ID" value="MFN0254494.1"/>
    <property type="molecule type" value="Genomic_DNA"/>
</dbReference>
<sequence length="234" mass="26155">MAIVSRKEFAEMCGDDVKTLNVYINRRKVIMHDPEGKKIDTENLVNLLYKKKRHEINKAKKEDAEIAKQIIANPRKNVTEESNNGDDDDEDNSSEADFVSEMMKGFAGENGFSGGQSPMLKKLIKDTELVELKIQKEKILLDKAAGKLIPIDVAANLLRSQARFIFSNFDNAIENIAGVYCQIMANGDMSLYARIVEEGKKQLSAAIERAGSDVDSDLEKIVNEFSQHSATRVL</sequence>
<keyword evidence="3" id="KW-1185">Reference proteome</keyword>
<evidence type="ECO:0000313" key="3">
    <source>
        <dbReference type="Proteomes" id="UP001517247"/>
    </source>
</evidence>
<protein>
    <submittedName>
        <fullName evidence="2">Uncharacterized protein</fullName>
    </submittedName>
</protein>
<proteinExistence type="predicted"/>
<feature type="compositionally biased region" description="Acidic residues" evidence="1">
    <location>
        <begin position="83"/>
        <end position="94"/>
    </location>
</feature>
<accession>A0ABW9J324</accession>
<comment type="caution">
    <text evidence="2">The sequence shown here is derived from an EMBL/GenBank/DDBJ whole genome shotgun (WGS) entry which is preliminary data.</text>
</comment>
<evidence type="ECO:0000313" key="2">
    <source>
        <dbReference type="EMBL" id="MFN0254494.1"/>
    </source>
</evidence>
<dbReference type="RefSeq" id="WP_138721643.1">
    <property type="nucleotide sequence ID" value="NZ_SSHJ02000001.1"/>
</dbReference>
<evidence type="ECO:0000256" key="1">
    <source>
        <dbReference type="SAM" id="MobiDB-lite"/>
    </source>
</evidence>
<organism evidence="2 3">
    <name type="scientific">Pedobacter ureilyticus</name>
    <dbReference type="NCBI Taxonomy" id="1393051"/>
    <lineage>
        <taxon>Bacteria</taxon>
        <taxon>Pseudomonadati</taxon>
        <taxon>Bacteroidota</taxon>
        <taxon>Sphingobacteriia</taxon>
        <taxon>Sphingobacteriales</taxon>
        <taxon>Sphingobacteriaceae</taxon>
        <taxon>Pedobacter</taxon>
    </lineage>
</organism>